<accession>A0A1V9ZZT0</accession>
<dbReference type="OrthoDB" id="439808at2759"/>
<dbReference type="GO" id="GO:0005634">
    <property type="term" value="C:nucleus"/>
    <property type="evidence" value="ECO:0007669"/>
    <property type="project" value="TreeGrafter"/>
</dbReference>
<feature type="domain" description="RRM" evidence="3">
    <location>
        <begin position="14"/>
        <end position="90"/>
    </location>
</feature>
<protein>
    <submittedName>
        <fullName evidence="4">Nucleolin</fullName>
    </submittedName>
</protein>
<dbReference type="STRING" id="74557.A0A1V9ZZT0"/>
<dbReference type="PANTHER" id="PTHR48025:SF1">
    <property type="entry name" value="RRM DOMAIN-CONTAINING PROTEIN"/>
    <property type="match status" value="1"/>
</dbReference>
<keyword evidence="5" id="KW-1185">Reference proteome</keyword>
<dbReference type="PANTHER" id="PTHR48025">
    <property type="entry name" value="OS02G0815200 PROTEIN"/>
    <property type="match status" value="1"/>
</dbReference>
<dbReference type="Proteomes" id="UP000243217">
    <property type="component" value="Unassembled WGS sequence"/>
</dbReference>
<dbReference type="Gene3D" id="3.30.70.330">
    <property type="match status" value="3"/>
</dbReference>
<evidence type="ECO:0000313" key="4">
    <source>
        <dbReference type="EMBL" id="OQS03469.1"/>
    </source>
</evidence>
<reference evidence="4 5" key="1">
    <citation type="journal article" date="2014" name="Genome Biol. Evol.">
        <title>The secreted proteins of Achlya hypogyna and Thraustotheca clavata identify the ancestral oomycete secretome and reveal gene acquisitions by horizontal gene transfer.</title>
        <authorList>
            <person name="Misner I."/>
            <person name="Blouin N."/>
            <person name="Leonard G."/>
            <person name="Richards T.A."/>
            <person name="Lane C.E."/>
        </authorList>
    </citation>
    <scope>NUCLEOTIDE SEQUENCE [LARGE SCALE GENOMIC DNA]</scope>
    <source>
        <strain evidence="4 5">ATCC 34112</strain>
    </source>
</reference>
<comment type="caution">
    <text evidence="4">The sequence shown here is derived from an EMBL/GenBank/DDBJ whole genome shotgun (WGS) entry which is preliminary data.</text>
</comment>
<dbReference type="InterPro" id="IPR012677">
    <property type="entry name" value="Nucleotide-bd_a/b_plait_sf"/>
</dbReference>
<dbReference type="CDD" id="cd00590">
    <property type="entry name" value="RRM_SF"/>
    <property type="match status" value="2"/>
</dbReference>
<evidence type="ECO:0000256" key="2">
    <source>
        <dbReference type="PROSITE-ProRule" id="PRU00176"/>
    </source>
</evidence>
<dbReference type="InterPro" id="IPR000504">
    <property type="entry name" value="RRM_dom"/>
</dbReference>
<dbReference type="GO" id="GO:0003729">
    <property type="term" value="F:mRNA binding"/>
    <property type="evidence" value="ECO:0007669"/>
    <property type="project" value="TreeGrafter"/>
</dbReference>
<feature type="domain" description="RRM" evidence="3">
    <location>
        <begin position="194"/>
        <end position="267"/>
    </location>
</feature>
<keyword evidence="1 2" id="KW-0694">RNA-binding</keyword>
<dbReference type="AlphaFoldDB" id="A0A1V9ZZT0"/>
<dbReference type="InterPro" id="IPR035979">
    <property type="entry name" value="RBD_domain_sf"/>
</dbReference>
<dbReference type="SUPFAM" id="SSF54928">
    <property type="entry name" value="RNA-binding domain, RBD"/>
    <property type="match status" value="3"/>
</dbReference>
<dbReference type="EMBL" id="JNBS01000884">
    <property type="protein sequence ID" value="OQS03469.1"/>
    <property type="molecule type" value="Genomic_DNA"/>
</dbReference>
<name>A0A1V9ZZT0_9STRA</name>
<feature type="domain" description="RRM" evidence="3">
    <location>
        <begin position="103"/>
        <end position="180"/>
    </location>
</feature>
<dbReference type="SMART" id="SM00360">
    <property type="entry name" value="RRM"/>
    <property type="match status" value="3"/>
</dbReference>
<dbReference type="Pfam" id="PF00076">
    <property type="entry name" value="RRM_1"/>
    <property type="match status" value="3"/>
</dbReference>
<gene>
    <name evidence="4" type="ORF">THRCLA_04225</name>
</gene>
<sequence>MLRSFVRAFSSGNPHVWIGGLPFSTSETQLRSLFEPFGTIKSVDLTTNLDGRPKGTALITFSTAKEANAALAMDRKYCGNRWMHVRLTEVKKSLPMEKPEGCKKVFFANIPFQMTEHDVQQLFLHCGAIEKVFIMRDRSSGRSKGFGFIDFEQTESTDEAVKMAGTYVKSRLMNVNYAPFETPERKIKHEKKISTIFVANIPTDVDEETLKAMFEHCGEIRTIQTPHDQGKNFAHITFESVDQAQEAIKLSGCEFDGHRMHVSMAINKPKPNKEESKD</sequence>
<organism evidence="4 5">
    <name type="scientific">Thraustotheca clavata</name>
    <dbReference type="NCBI Taxonomy" id="74557"/>
    <lineage>
        <taxon>Eukaryota</taxon>
        <taxon>Sar</taxon>
        <taxon>Stramenopiles</taxon>
        <taxon>Oomycota</taxon>
        <taxon>Saprolegniomycetes</taxon>
        <taxon>Saprolegniales</taxon>
        <taxon>Achlyaceae</taxon>
        <taxon>Thraustotheca</taxon>
    </lineage>
</organism>
<dbReference type="InterPro" id="IPR050502">
    <property type="entry name" value="Euk_RNA-bind_prot"/>
</dbReference>
<evidence type="ECO:0000256" key="1">
    <source>
        <dbReference type="ARBA" id="ARBA00022884"/>
    </source>
</evidence>
<proteinExistence type="predicted"/>
<evidence type="ECO:0000259" key="3">
    <source>
        <dbReference type="PROSITE" id="PS50102"/>
    </source>
</evidence>
<evidence type="ECO:0000313" key="5">
    <source>
        <dbReference type="Proteomes" id="UP000243217"/>
    </source>
</evidence>
<dbReference type="PROSITE" id="PS50102">
    <property type="entry name" value="RRM"/>
    <property type="match status" value="3"/>
</dbReference>